<dbReference type="GO" id="GO:0046872">
    <property type="term" value="F:metal ion binding"/>
    <property type="evidence" value="ECO:0007669"/>
    <property type="project" value="UniProtKB-KW"/>
</dbReference>
<dbReference type="InterPro" id="IPR000715">
    <property type="entry name" value="Glycosyl_transferase_4"/>
</dbReference>
<feature type="transmembrane region" description="Helical" evidence="8">
    <location>
        <begin position="306"/>
        <end position="327"/>
    </location>
</feature>
<evidence type="ECO:0000313" key="10">
    <source>
        <dbReference type="Proteomes" id="UP000346198"/>
    </source>
</evidence>
<feature type="transmembrane region" description="Helical" evidence="8">
    <location>
        <begin position="167"/>
        <end position="185"/>
    </location>
</feature>
<keyword evidence="5 8" id="KW-1133">Transmembrane helix</keyword>
<accession>A0A6C2UQY2</accession>
<organism evidence="9 10">
    <name type="scientific">Pontiella sulfatireligans</name>
    <dbReference type="NCBI Taxonomy" id="2750658"/>
    <lineage>
        <taxon>Bacteria</taxon>
        <taxon>Pseudomonadati</taxon>
        <taxon>Kiritimatiellota</taxon>
        <taxon>Kiritimatiellia</taxon>
        <taxon>Kiritimatiellales</taxon>
        <taxon>Pontiellaceae</taxon>
        <taxon>Pontiella</taxon>
    </lineage>
</organism>
<keyword evidence="10" id="KW-1185">Reference proteome</keyword>
<feature type="transmembrane region" description="Helical" evidence="8">
    <location>
        <begin position="333"/>
        <end position="351"/>
    </location>
</feature>
<gene>
    <name evidence="9" type="primary">tagO</name>
    <name evidence="9" type="ORF">SCARR_04436</name>
</gene>
<feature type="transmembrane region" description="Helical" evidence="8">
    <location>
        <begin position="6"/>
        <end position="25"/>
    </location>
</feature>
<dbReference type="InterPro" id="IPR029063">
    <property type="entry name" value="SAM-dependent_MTases_sf"/>
</dbReference>
<evidence type="ECO:0000256" key="4">
    <source>
        <dbReference type="ARBA" id="ARBA00022692"/>
    </source>
</evidence>
<feature type="binding site" evidence="7">
    <location>
        <position position="218"/>
    </location>
    <ligand>
        <name>Mg(2+)</name>
        <dbReference type="ChEBI" id="CHEBI:18420"/>
    </ligand>
</feature>
<name>A0A6C2UQY2_9BACT</name>
<dbReference type="GO" id="GO:0071555">
    <property type="term" value="P:cell wall organization"/>
    <property type="evidence" value="ECO:0007669"/>
    <property type="project" value="TreeGrafter"/>
</dbReference>
<feature type="binding site" evidence="7">
    <location>
        <position position="158"/>
    </location>
    <ligand>
        <name>Mg(2+)</name>
        <dbReference type="ChEBI" id="CHEBI:18420"/>
    </ligand>
</feature>
<keyword evidence="4 8" id="KW-0812">Transmembrane</keyword>
<feature type="transmembrane region" description="Helical" evidence="8">
    <location>
        <begin position="465"/>
        <end position="487"/>
    </location>
</feature>
<dbReference type="GO" id="GO:0005886">
    <property type="term" value="C:plasma membrane"/>
    <property type="evidence" value="ECO:0007669"/>
    <property type="project" value="UniProtKB-SubCell"/>
</dbReference>
<feature type="transmembrane region" description="Helical" evidence="8">
    <location>
        <begin position="372"/>
        <end position="398"/>
    </location>
</feature>
<dbReference type="AlphaFoldDB" id="A0A6C2UQY2"/>
<evidence type="ECO:0000256" key="6">
    <source>
        <dbReference type="ARBA" id="ARBA00023136"/>
    </source>
</evidence>
<feature type="transmembrane region" description="Helical" evidence="8">
    <location>
        <begin position="51"/>
        <end position="72"/>
    </location>
</feature>
<feature type="transmembrane region" description="Helical" evidence="8">
    <location>
        <begin position="84"/>
        <end position="100"/>
    </location>
</feature>
<evidence type="ECO:0000256" key="5">
    <source>
        <dbReference type="ARBA" id="ARBA00022989"/>
    </source>
</evidence>
<dbReference type="SUPFAM" id="SSF53335">
    <property type="entry name" value="S-adenosyl-L-methionine-dependent methyltransferases"/>
    <property type="match status" value="1"/>
</dbReference>
<reference evidence="9 10" key="1">
    <citation type="submission" date="2019-04" db="EMBL/GenBank/DDBJ databases">
        <authorList>
            <person name="Van Vliet M D."/>
        </authorList>
    </citation>
    <scope>NUCLEOTIDE SEQUENCE [LARGE SCALE GENOMIC DNA]</scope>
    <source>
        <strain evidence="9 10">F21</strain>
    </source>
</reference>
<sequence>MGFIVKYIVVFVVSLVAAWLLVPLVKKWAPALGMVDEPDERRIHKTPIPRCGGIAVFAATHIGLLIVFFGPWPHLAGATQLKEWALIFIGSLALLLVGIFDDRYDMRAWFKLLGQLGVALLMFFGGFTFEAFLHIELPFIINLIATLFWFALIINAFNLIDGMDGACGGLGLIASAGLAGMLLSLHQPTDALVLIALSGACLGFLRYNFNPASVFLGDCGSMFIGFMLAAVSLKADVKESMVVALLVPLLAVGVPVFDVIMAVWRRLARKLISVIHNDGLATKVFGPDLDHIHHKLMRNGMTQRKAAIALYITAIFVCVVALGATAMTSNRTALLLIGMIVALHLIVRQIAQVELWTTTQVVLQGVRRPRSLVVLLVSIGWDISSLLVATYLVFGVVFGKTFSLMHLAVCVFIPFATIYFYNIYKTVWTRSRISQLVVLLLQLMAGEVLAYVALLWVAGLSAYELAVSLALHTLVASIGIVGVRASLRMARDLNAWLRCSIGSDYDLKTLILGAGENAILYLRQASFEDQQKAPRKIVGLVDDNPALYKKVVYGYPVQGTFNELEEIIKQHGVNELIFTHHYSEELREGILKLKPKYDLVIRDFVFVLRDLDPDGVCQGMVKPYSVHELDCKNLCNRMGHGCGQVTGAAEADLALTD</sequence>
<evidence type="ECO:0000313" key="9">
    <source>
        <dbReference type="EMBL" id="VGO22353.1"/>
    </source>
</evidence>
<comment type="subcellular location">
    <subcellularLocation>
        <location evidence="1">Cell membrane</location>
        <topology evidence="1">Multi-pass membrane protein</topology>
    </subcellularLocation>
</comment>
<dbReference type="GO" id="GO:0009103">
    <property type="term" value="P:lipopolysaccharide biosynthetic process"/>
    <property type="evidence" value="ECO:0007669"/>
    <property type="project" value="TreeGrafter"/>
</dbReference>
<feature type="transmembrane region" description="Helical" evidence="8">
    <location>
        <begin position="404"/>
        <end position="424"/>
    </location>
</feature>
<dbReference type="Gene3D" id="3.40.50.720">
    <property type="entry name" value="NAD(P)-binding Rossmann-like Domain"/>
    <property type="match status" value="1"/>
</dbReference>
<evidence type="ECO:0000256" key="3">
    <source>
        <dbReference type="ARBA" id="ARBA00022679"/>
    </source>
</evidence>
<feature type="transmembrane region" description="Helical" evidence="8">
    <location>
        <begin position="191"/>
        <end position="207"/>
    </location>
</feature>
<dbReference type="Pfam" id="PF00953">
    <property type="entry name" value="Glycos_transf_4"/>
    <property type="match status" value="1"/>
</dbReference>
<evidence type="ECO:0000256" key="7">
    <source>
        <dbReference type="PIRSR" id="PIRSR600715-1"/>
    </source>
</evidence>
<proteinExistence type="predicted"/>
<keyword evidence="7" id="KW-0479">Metal-binding</keyword>
<feature type="transmembrane region" description="Helical" evidence="8">
    <location>
        <begin position="436"/>
        <end position="459"/>
    </location>
</feature>
<dbReference type="Pfam" id="PF13727">
    <property type="entry name" value="CoA_binding_3"/>
    <property type="match status" value="1"/>
</dbReference>
<keyword evidence="3 9" id="KW-0808">Transferase</keyword>
<dbReference type="GO" id="GO:0016780">
    <property type="term" value="F:phosphotransferase activity, for other substituted phosphate groups"/>
    <property type="evidence" value="ECO:0007669"/>
    <property type="project" value="InterPro"/>
</dbReference>
<dbReference type="PANTHER" id="PTHR22926:SF3">
    <property type="entry name" value="UNDECAPRENYL-PHOSPHATE ALPHA-N-ACETYLGLUCOSAMINYL 1-PHOSPHATE TRANSFERASE"/>
    <property type="match status" value="1"/>
</dbReference>
<keyword evidence="7" id="KW-0460">Magnesium</keyword>
<feature type="transmembrane region" description="Helical" evidence="8">
    <location>
        <begin position="214"/>
        <end position="235"/>
    </location>
</feature>
<evidence type="ECO:0000256" key="1">
    <source>
        <dbReference type="ARBA" id="ARBA00004651"/>
    </source>
</evidence>
<feature type="transmembrane region" description="Helical" evidence="8">
    <location>
        <begin position="112"/>
        <end position="133"/>
    </location>
</feature>
<dbReference type="Proteomes" id="UP000346198">
    <property type="component" value="Unassembled WGS sequence"/>
</dbReference>
<dbReference type="EMBL" id="CAAHFH010000002">
    <property type="protein sequence ID" value="VGO22353.1"/>
    <property type="molecule type" value="Genomic_DNA"/>
</dbReference>
<keyword evidence="2" id="KW-1003">Cell membrane</keyword>
<dbReference type="PANTHER" id="PTHR22926">
    <property type="entry name" value="PHOSPHO-N-ACETYLMURAMOYL-PENTAPEPTIDE-TRANSFERASE"/>
    <property type="match status" value="1"/>
</dbReference>
<evidence type="ECO:0000256" key="2">
    <source>
        <dbReference type="ARBA" id="ARBA00022475"/>
    </source>
</evidence>
<dbReference type="RefSeq" id="WP_136063738.1">
    <property type="nucleotide sequence ID" value="NZ_CAAHFH010000002.1"/>
</dbReference>
<protein>
    <submittedName>
        <fullName evidence="9">Putative undecaprenyl-phosphate N-acetylglucosaminyl 1-phosphate transferase</fullName>
    </submittedName>
</protein>
<feature type="transmembrane region" description="Helical" evidence="8">
    <location>
        <begin position="241"/>
        <end position="264"/>
    </location>
</feature>
<dbReference type="CDD" id="cd06853">
    <property type="entry name" value="GT_WecA_like"/>
    <property type="match status" value="1"/>
</dbReference>
<dbReference type="GO" id="GO:0044038">
    <property type="term" value="P:cell wall macromolecule biosynthetic process"/>
    <property type="evidence" value="ECO:0007669"/>
    <property type="project" value="TreeGrafter"/>
</dbReference>
<evidence type="ECO:0000256" key="8">
    <source>
        <dbReference type="SAM" id="Phobius"/>
    </source>
</evidence>
<keyword evidence="6 8" id="KW-0472">Membrane</keyword>
<comment type="cofactor">
    <cofactor evidence="7">
        <name>Mg(2+)</name>
        <dbReference type="ChEBI" id="CHEBI:18420"/>
    </cofactor>
</comment>
<feature type="transmembrane region" description="Helical" evidence="8">
    <location>
        <begin position="139"/>
        <end position="160"/>
    </location>
</feature>